<evidence type="ECO:0000256" key="4">
    <source>
        <dbReference type="ARBA" id="ARBA00022692"/>
    </source>
</evidence>
<evidence type="ECO:0000256" key="1">
    <source>
        <dbReference type="ARBA" id="ARBA00004651"/>
    </source>
</evidence>
<keyword evidence="3" id="KW-1003">Cell membrane</keyword>
<evidence type="ECO:0000256" key="5">
    <source>
        <dbReference type="ARBA" id="ARBA00022989"/>
    </source>
</evidence>
<dbReference type="OrthoDB" id="417886at2"/>
<gene>
    <name evidence="9" type="ORF">DSM106972_086540</name>
</gene>
<dbReference type="PANTHER" id="PTHR43738">
    <property type="entry name" value="ABC TRANSPORTER, MEMBRANE PROTEIN"/>
    <property type="match status" value="1"/>
</dbReference>
<evidence type="ECO:0000256" key="6">
    <source>
        <dbReference type="ARBA" id="ARBA00023136"/>
    </source>
</evidence>
<keyword evidence="10" id="KW-1185">Reference proteome</keyword>
<accession>A0A433US16</accession>
<feature type="domain" description="ABC3 transporter permease C-terminal" evidence="8">
    <location>
        <begin position="274"/>
        <end position="380"/>
    </location>
</feature>
<protein>
    <submittedName>
        <fullName evidence="9">ABC transporter</fullName>
    </submittedName>
</protein>
<reference evidence="9" key="2">
    <citation type="journal article" date="2019" name="Genome Biol. Evol.">
        <title>Day and night: Metabolic profiles and evolutionary relationships of six axenic non-marine cyanobacteria.</title>
        <authorList>
            <person name="Will S.E."/>
            <person name="Henke P."/>
            <person name="Boedeker C."/>
            <person name="Huang S."/>
            <person name="Brinkmann H."/>
            <person name="Rohde M."/>
            <person name="Jarek M."/>
            <person name="Friedl T."/>
            <person name="Seufert S."/>
            <person name="Schumacher M."/>
            <person name="Overmann J."/>
            <person name="Neumann-Schaal M."/>
            <person name="Petersen J."/>
        </authorList>
    </citation>
    <scope>NUCLEOTIDE SEQUENCE [LARGE SCALE GENOMIC DNA]</scope>
    <source>
        <strain evidence="9">PCC 7102</strain>
    </source>
</reference>
<evidence type="ECO:0000313" key="10">
    <source>
        <dbReference type="Proteomes" id="UP000271624"/>
    </source>
</evidence>
<comment type="caution">
    <text evidence="9">The sequence shown here is derived from an EMBL/GenBank/DDBJ whole genome shotgun (WGS) entry which is preliminary data.</text>
</comment>
<name>A0A433US16_9CYAN</name>
<evidence type="ECO:0000256" key="2">
    <source>
        <dbReference type="ARBA" id="ARBA00022448"/>
    </source>
</evidence>
<dbReference type="InterPro" id="IPR003838">
    <property type="entry name" value="ABC3_permease_C"/>
</dbReference>
<organism evidence="9 10">
    <name type="scientific">Dulcicalothrix desertica PCC 7102</name>
    <dbReference type="NCBI Taxonomy" id="232991"/>
    <lineage>
        <taxon>Bacteria</taxon>
        <taxon>Bacillati</taxon>
        <taxon>Cyanobacteriota</taxon>
        <taxon>Cyanophyceae</taxon>
        <taxon>Nostocales</taxon>
        <taxon>Calotrichaceae</taxon>
        <taxon>Dulcicalothrix</taxon>
    </lineage>
</organism>
<dbReference type="EMBL" id="RSCL01000035">
    <property type="protein sequence ID" value="RUS96631.1"/>
    <property type="molecule type" value="Genomic_DNA"/>
</dbReference>
<dbReference type="PIRSF" id="PIRSF031773">
    <property type="entry name" value="DevC"/>
    <property type="match status" value="1"/>
</dbReference>
<evidence type="ECO:0000259" key="8">
    <source>
        <dbReference type="Pfam" id="PF02687"/>
    </source>
</evidence>
<feature type="transmembrane region" description="Helical" evidence="7">
    <location>
        <begin position="355"/>
        <end position="376"/>
    </location>
</feature>
<dbReference type="InterPro" id="IPR051125">
    <property type="entry name" value="ABC-4/HrtB_transporter"/>
</dbReference>
<dbReference type="Pfam" id="PF02687">
    <property type="entry name" value="FtsX"/>
    <property type="match status" value="1"/>
</dbReference>
<proteinExistence type="predicted"/>
<comment type="subcellular location">
    <subcellularLocation>
        <location evidence="1">Cell membrane</location>
        <topology evidence="1">Multi-pass membrane protein</topology>
    </subcellularLocation>
</comment>
<keyword evidence="4 7" id="KW-0812">Transmembrane</keyword>
<dbReference type="Proteomes" id="UP000271624">
    <property type="component" value="Unassembled WGS sequence"/>
</dbReference>
<feature type="transmembrane region" description="Helical" evidence="7">
    <location>
        <begin position="268"/>
        <end position="290"/>
    </location>
</feature>
<keyword evidence="5 7" id="KW-1133">Transmembrane helix</keyword>
<evidence type="ECO:0000313" key="9">
    <source>
        <dbReference type="EMBL" id="RUS96631.1"/>
    </source>
</evidence>
<evidence type="ECO:0000256" key="7">
    <source>
        <dbReference type="SAM" id="Phobius"/>
    </source>
</evidence>
<feature type="transmembrane region" description="Helical" evidence="7">
    <location>
        <begin position="311"/>
        <end position="335"/>
    </location>
</feature>
<dbReference type="AlphaFoldDB" id="A0A433US16"/>
<dbReference type="GO" id="GO:0005886">
    <property type="term" value="C:plasma membrane"/>
    <property type="evidence" value="ECO:0007669"/>
    <property type="project" value="UniProtKB-SubCell"/>
</dbReference>
<evidence type="ECO:0000256" key="3">
    <source>
        <dbReference type="ARBA" id="ARBA00022475"/>
    </source>
</evidence>
<keyword evidence="2" id="KW-0813">Transport</keyword>
<dbReference type="PANTHER" id="PTHR43738:SF1">
    <property type="entry name" value="HEMIN TRANSPORT SYSTEM PERMEASE PROTEIN HRTB-RELATED"/>
    <property type="match status" value="1"/>
</dbReference>
<dbReference type="NCBIfam" id="TIGR01185">
    <property type="entry name" value="devC"/>
    <property type="match status" value="1"/>
</dbReference>
<sequence length="389" mass="43235">MFRNLLRKTPLAWFQVRREKTRLAVALAGIAFADVLMFVQMGLNETLYESAANLHYSLQADLFIINPISEAFTSLKSFPRERLHQARAFKEVQSVTPIYIGRATWRNPQQTQTERTIFTVGVSPTKSVFEQPEITQQFNKLKMLDRVIFDRASRAEFGDIATLLKKDSSLSVQVNDKQIQVVGLFTFGISFGSDGMMIASDSTFMRIFPERNAVEVDVGLIKLKPGANKQLVQKALQKYLPSDVLVLTLEEFADREKVYWATSTPTGFIFGFGTVIGFIVGIVIVYQILYSDVSDHLSEYATLKAMGYSDAYLVGVLIQESLILAILGFIPGFLLSSGFYLLAASATLLPIGMTVNRAILVLFLTIVMCTVSGGVAMRKLQAADPADVF</sequence>
<dbReference type="InterPro" id="IPR005891">
    <property type="entry name" value="DevC"/>
</dbReference>
<feature type="transmembrane region" description="Helical" evidence="7">
    <location>
        <begin position="21"/>
        <end position="43"/>
    </location>
</feature>
<dbReference type="RefSeq" id="WP_127086661.1">
    <property type="nucleotide sequence ID" value="NZ_RSCL01000035.1"/>
</dbReference>
<keyword evidence="6 7" id="KW-0472">Membrane</keyword>
<reference evidence="9" key="1">
    <citation type="submission" date="2018-12" db="EMBL/GenBank/DDBJ databases">
        <authorList>
            <person name="Will S."/>
            <person name="Neumann-Schaal M."/>
            <person name="Henke P."/>
        </authorList>
    </citation>
    <scope>NUCLEOTIDE SEQUENCE</scope>
    <source>
        <strain evidence="9">PCC 7102</strain>
    </source>
</reference>